<keyword evidence="3" id="KW-0677">Repeat</keyword>
<dbReference type="SUPFAM" id="SSF52058">
    <property type="entry name" value="L domain-like"/>
    <property type="match status" value="1"/>
</dbReference>
<reference evidence="6 7" key="1">
    <citation type="journal article" date="2019" name="Philos. Trans. R. Soc. Lond., B, Biol. Sci.">
        <title>Ant behaviour and brain gene expression of defending hosts depend on the ecological success of the intruding social parasite.</title>
        <authorList>
            <person name="Kaur R."/>
            <person name="Stoldt M."/>
            <person name="Jongepier E."/>
            <person name="Feldmeyer B."/>
            <person name="Menzel F."/>
            <person name="Bornberg-Bauer E."/>
            <person name="Foitzik S."/>
        </authorList>
    </citation>
    <scope>NUCLEOTIDE SEQUENCE [LARGE SCALE GENOMIC DNA]</scope>
    <source>
        <tissue evidence="6">Whole body</tissue>
    </source>
</reference>
<keyword evidence="7" id="KW-1185">Reference proteome</keyword>
<gene>
    <name evidence="6" type="ORF">DBV15_05331</name>
</gene>
<dbReference type="AlphaFoldDB" id="A0A4S2KY01"/>
<evidence type="ECO:0000256" key="4">
    <source>
        <dbReference type="SAM" id="MobiDB-lite"/>
    </source>
</evidence>
<feature type="region of interest" description="Disordered" evidence="4">
    <location>
        <begin position="688"/>
        <end position="710"/>
    </location>
</feature>
<dbReference type="Pfam" id="PF13855">
    <property type="entry name" value="LRR_8"/>
    <property type="match status" value="1"/>
</dbReference>
<feature type="region of interest" description="Disordered" evidence="4">
    <location>
        <begin position="230"/>
        <end position="352"/>
    </location>
</feature>
<protein>
    <submittedName>
        <fullName evidence="6">Uncharacterized protein</fullName>
    </submittedName>
</protein>
<dbReference type="Proteomes" id="UP000310200">
    <property type="component" value="Unassembled WGS sequence"/>
</dbReference>
<dbReference type="PROSITE" id="PS51450">
    <property type="entry name" value="LRR"/>
    <property type="match status" value="1"/>
</dbReference>
<evidence type="ECO:0000256" key="5">
    <source>
        <dbReference type="SAM" id="SignalP"/>
    </source>
</evidence>
<sequence length="710" mass="80440">MKIKRKSNAGKESAATVVLLALLIAFVGDAAASCREVTNEEMLEYFCEGGHPADLTTIPETTEKLRITKMPLRRITADTFARFGGNLWVLSCSHCEITDIDANAFRRLVNLQQLSLDSNRLTTVKASWFEGLDSLTYLDLNYNDIRDIEDGVYKNLPSLVDLRISGNRLRCLNLDEMSNLRELKRMFLSENSEFACPHAVSKFLENQGVAFEQDPEWRRLASDTIDVHVPPSYVEEDRETLPAHRERLHPDRRPPPEESEGPYGTRDRTFYPDSSEHHSRHRRPPTTTVRPRHQEDLSRVEQIPNTRPLPIPSSHQVMPYSTPETPRAPPSEDIKMSGIDEPSRTGHTSMYPTYETTPRWSYPTPYPPYIPTRETTPYPSYPTSERSQVFAIGHPTEAEVMSYPSYSTERSRVVIPAEAETVGTFGRSSQAELDTRTYPLYVTTSDGLERTPHGSVQVTHPSSGNSDMVTFGSWSTDDSIEHPANPSWTREHHEQSRRPAGNDRATWSTKPPYYGHDPRKMIVEESSSETDDDLFVATDRPVVYDRSQTTTTRGVHYVRPSPPELMHSPSTGEFYPGPYYEPGITVHPPLQNYQESDREAMGVRPMETMTTTDEPLPECKNSAPKTRPAAALWAKEAAEAERLEMMLKIENEENATNDLALVIQNRNKARANQSDSFFDSLIDKYAKKAEKPTKKKASPSETTKKTKKKT</sequence>
<evidence type="ECO:0000313" key="6">
    <source>
        <dbReference type="EMBL" id="TGZ54930.1"/>
    </source>
</evidence>
<dbReference type="InterPro" id="IPR003591">
    <property type="entry name" value="Leu-rich_rpt_typical-subtyp"/>
</dbReference>
<dbReference type="InterPro" id="IPR050328">
    <property type="entry name" value="Dev_Immune_Receptor"/>
</dbReference>
<evidence type="ECO:0000256" key="3">
    <source>
        <dbReference type="ARBA" id="ARBA00022737"/>
    </source>
</evidence>
<dbReference type="PANTHER" id="PTHR24373:SF275">
    <property type="entry name" value="TIR DOMAIN-CONTAINING PROTEIN"/>
    <property type="match status" value="1"/>
</dbReference>
<feature type="compositionally biased region" description="Basic and acidic residues" evidence="4">
    <location>
        <begin position="239"/>
        <end position="256"/>
    </location>
</feature>
<organism evidence="6 7">
    <name type="scientific">Temnothorax longispinosus</name>
    <dbReference type="NCBI Taxonomy" id="300112"/>
    <lineage>
        <taxon>Eukaryota</taxon>
        <taxon>Metazoa</taxon>
        <taxon>Ecdysozoa</taxon>
        <taxon>Arthropoda</taxon>
        <taxon>Hexapoda</taxon>
        <taxon>Insecta</taxon>
        <taxon>Pterygota</taxon>
        <taxon>Neoptera</taxon>
        <taxon>Endopterygota</taxon>
        <taxon>Hymenoptera</taxon>
        <taxon>Apocrita</taxon>
        <taxon>Aculeata</taxon>
        <taxon>Formicoidea</taxon>
        <taxon>Formicidae</taxon>
        <taxon>Myrmicinae</taxon>
        <taxon>Temnothorax</taxon>
    </lineage>
</organism>
<evidence type="ECO:0000256" key="2">
    <source>
        <dbReference type="ARBA" id="ARBA00022729"/>
    </source>
</evidence>
<name>A0A4S2KY01_9HYME</name>
<evidence type="ECO:0000313" key="7">
    <source>
        <dbReference type="Proteomes" id="UP000310200"/>
    </source>
</evidence>
<dbReference type="EMBL" id="QBLH01000532">
    <property type="protein sequence ID" value="TGZ54930.1"/>
    <property type="molecule type" value="Genomic_DNA"/>
</dbReference>
<feature type="compositionally biased region" description="Polar residues" evidence="4">
    <location>
        <begin position="454"/>
        <end position="477"/>
    </location>
</feature>
<feature type="signal peptide" evidence="5">
    <location>
        <begin position="1"/>
        <end position="32"/>
    </location>
</feature>
<evidence type="ECO:0000256" key="1">
    <source>
        <dbReference type="ARBA" id="ARBA00022614"/>
    </source>
</evidence>
<feature type="region of interest" description="Disordered" evidence="4">
    <location>
        <begin position="445"/>
        <end position="518"/>
    </location>
</feature>
<keyword evidence="1" id="KW-0433">Leucine-rich repeat</keyword>
<keyword evidence="2 5" id="KW-0732">Signal</keyword>
<feature type="chain" id="PRO_5020689677" evidence="5">
    <location>
        <begin position="33"/>
        <end position="710"/>
    </location>
</feature>
<dbReference type="Gene3D" id="3.80.10.10">
    <property type="entry name" value="Ribonuclease Inhibitor"/>
    <property type="match status" value="1"/>
</dbReference>
<accession>A0A4S2KY01</accession>
<dbReference type="SMART" id="SM00369">
    <property type="entry name" value="LRR_TYP"/>
    <property type="match status" value="3"/>
</dbReference>
<dbReference type="InterPro" id="IPR032675">
    <property type="entry name" value="LRR_dom_sf"/>
</dbReference>
<dbReference type="PANTHER" id="PTHR24373">
    <property type="entry name" value="SLIT RELATED LEUCINE-RICH REPEAT NEURONAL PROTEIN"/>
    <property type="match status" value="1"/>
</dbReference>
<comment type="caution">
    <text evidence="6">The sequence shown here is derived from an EMBL/GenBank/DDBJ whole genome shotgun (WGS) entry which is preliminary data.</text>
</comment>
<dbReference type="STRING" id="300112.A0A4S2KY01"/>
<proteinExistence type="predicted"/>
<feature type="compositionally biased region" description="Basic and acidic residues" evidence="4">
    <location>
        <begin position="489"/>
        <end position="501"/>
    </location>
</feature>
<dbReference type="InterPro" id="IPR001611">
    <property type="entry name" value="Leu-rich_rpt"/>
</dbReference>
<feature type="compositionally biased region" description="Basic and acidic residues" evidence="4">
    <location>
        <begin position="265"/>
        <end position="277"/>
    </location>
</feature>